<sequence length="104" mass="11427">MEDSMPENVPGFDLRSSYNTAKRRQIATISLVVVASSSRNAGGVTIYRNINSFTDFNRVNIDITEINLGMKDAKTGDVCLVNVKVTMASSNLYSGVCTFIRAQR</sequence>
<organism evidence="1 2">
    <name type="scientific">Trichonephila clavipes</name>
    <name type="common">Golden silk orbweaver</name>
    <name type="synonym">Nephila clavipes</name>
    <dbReference type="NCBI Taxonomy" id="2585209"/>
    <lineage>
        <taxon>Eukaryota</taxon>
        <taxon>Metazoa</taxon>
        <taxon>Ecdysozoa</taxon>
        <taxon>Arthropoda</taxon>
        <taxon>Chelicerata</taxon>
        <taxon>Arachnida</taxon>
        <taxon>Araneae</taxon>
        <taxon>Araneomorphae</taxon>
        <taxon>Entelegynae</taxon>
        <taxon>Araneoidea</taxon>
        <taxon>Nephilidae</taxon>
        <taxon>Trichonephila</taxon>
    </lineage>
</organism>
<dbReference type="EMBL" id="BMAU01021225">
    <property type="protein sequence ID" value="GFY01159.1"/>
    <property type="molecule type" value="Genomic_DNA"/>
</dbReference>
<dbReference type="AlphaFoldDB" id="A0A8X6V6I9"/>
<dbReference type="Proteomes" id="UP000887159">
    <property type="component" value="Unassembled WGS sequence"/>
</dbReference>
<evidence type="ECO:0000313" key="2">
    <source>
        <dbReference type="Proteomes" id="UP000887159"/>
    </source>
</evidence>
<gene>
    <name evidence="1" type="ORF">TNCV_5076261</name>
</gene>
<evidence type="ECO:0000313" key="1">
    <source>
        <dbReference type="EMBL" id="GFY01159.1"/>
    </source>
</evidence>
<reference evidence="1" key="1">
    <citation type="submission" date="2020-08" db="EMBL/GenBank/DDBJ databases">
        <title>Multicomponent nature underlies the extraordinary mechanical properties of spider dragline silk.</title>
        <authorList>
            <person name="Kono N."/>
            <person name="Nakamura H."/>
            <person name="Mori M."/>
            <person name="Yoshida Y."/>
            <person name="Ohtoshi R."/>
            <person name="Malay A.D."/>
            <person name="Moran D.A.P."/>
            <person name="Tomita M."/>
            <person name="Numata K."/>
            <person name="Arakawa K."/>
        </authorList>
    </citation>
    <scope>NUCLEOTIDE SEQUENCE</scope>
</reference>
<keyword evidence="2" id="KW-1185">Reference proteome</keyword>
<protein>
    <submittedName>
        <fullName evidence="1">Uncharacterized protein</fullName>
    </submittedName>
</protein>
<proteinExistence type="predicted"/>
<name>A0A8X6V6I9_TRICX</name>
<accession>A0A8X6V6I9</accession>
<comment type="caution">
    <text evidence="1">The sequence shown here is derived from an EMBL/GenBank/DDBJ whole genome shotgun (WGS) entry which is preliminary data.</text>
</comment>